<dbReference type="AlphaFoldDB" id="A0A1D2ND93"/>
<dbReference type="SUPFAM" id="SSF53955">
    <property type="entry name" value="Lysozyme-like"/>
    <property type="match status" value="1"/>
</dbReference>
<keyword evidence="1" id="KW-0611">Plant defense</keyword>
<evidence type="ECO:0000313" key="4">
    <source>
        <dbReference type="EMBL" id="ODN03228.1"/>
    </source>
</evidence>
<keyword evidence="2" id="KW-1015">Disulfide bond</keyword>
<evidence type="ECO:0000259" key="3">
    <source>
        <dbReference type="PROSITE" id="PS50222"/>
    </source>
</evidence>
<dbReference type="GO" id="GO:0005509">
    <property type="term" value="F:calcium ion binding"/>
    <property type="evidence" value="ECO:0007669"/>
    <property type="project" value="InterPro"/>
</dbReference>
<dbReference type="OrthoDB" id="5985073at2759"/>
<sequence>MSSLLRRGDGRISFEEFSSAVTINGYPEPSHSTYWEFINSARNVSIFDKQELAMILAHFIYESKGFVERREEVDTASYPETYRDTECDSPGQLYFGRGYFKITGCKNYRDISMDLFNDDRLVRDPDFVAESEETAIKTGFSFWKTNVHTQPGVPDGQFGSTTNAIKGATECQGHDNAIAKRRFEIYEKVRSAFKLKGKANEGGCYELTEFLKAANTETKD</sequence>
<dbReference type="EMBL" id="LJIJ01000082">
    <property type="protein sequence ID" value="ODN03228.1"/>
    <property type="molecule type" value="Genomic_DNA"/>
</dbReference>
<dbReference type="InterPro" id="IPR023346">
    <property type="entry name" value="Lysozyme-like_dom_sf"/>
</dbReference>
<evidence type="ECO:0000256" key="1">
    <source>
        <dbReference type="ARBA" id="ARBA00022821"/>
    </source>
</evidence>
<dbReference type="PROSITE" id="PS50222">
    <property type="entry name" value="EF_HAND_2"/>
    <property type="match status" value="1"/>
</dbReference>
<reference evidence="4 5" key="1">
    <citation type="journal article" date="2016" name="Genome Biol. Evol.">
        <title>Gene Family Evolution Reflects Adaptation to Soil Environmental Stressors in the Genome of the Collembolan Orchesella cincta.</title>
        <authorList>
            <person name="Faddeeva-Vakhrusheva A."/>
            <person name="Derks M.F."/>
            <person name="Anvar S.Y."/>
            <person name="Agamennone V."/>
            <person name="Suring W."/>
            <person name="Smit S."/>
            <person name="van Straalen N.M."/>
            <person name="Roelofs D."/>
        </authorList>
    </citation>
    <scope>NUCLEOTIDE SEQUENCE [LARGE SCALE GENOMIC DNA]</scope>
    <source>
        <tissue evidence="4">Mixed pool</tissue>
    </source>
</reference>
<gene>
    <name evidence="4" type="ORF">Ocin01_03464</name>
</gene>
<dbReference type="GO" id="GO:0004568">
    <property type="term" value="F:chitinase activity"/>
    <property type="evidence" value="ECO:0007669"/>
    <property type="project" value="InterPro"/>
</dbReference>
<evidence type="ECO:0000313" key="5">
    <source>
        <dbReference type="Proteomes" id="UP000094527"/>
    </source>
</evidence>
<organism evidence="4 5">
    <name type="scientific">Orchesella cincta</name>
    <name type="common">Springtail</name>
    <name type="synonym">Podura cincta</name>
    <dbReference type="NCBI Taxonomy" id="48709"/>
    <lineage>
        <taxon>Eukaryota</taxon>
        <taxon>Metazoa</taxon>
        <taxon>Ecdysozoa</taxon>
        <taxon>Arthropoda</taxon>
        <taxon>Hexapoda</taxon>
        <taxon>Collembola</taxon>
        <taxon>Entomobryomorpha</taxon>
        <taxon>Entomobryoidea</taxon>
        <taxon>Orchesellidae</taxon>
        <taxon>Orchesellinae</taxon>
        <taxon>Orchesella</taxon>
    </lineage>
</organism>
<dbReference type="GO" id="GO:0006952">
    <property type="term" value="P:defense response"/>
    <property type="evidence" value="ECO:0007669"/>
    <property type="project" value="UniProtKB-KW"/>
</dbReference>
<proteinExistence type="predicted"/>
<dbReference type="STRING" id="48709.A0A1D2ND93"/>
<evidence type="ECO:0000256" key="2">
    <source>
        <dbReference type="ARBA" id="ARBA00023157"/>
    </source>
</evidence>
<dbReference type="GO" id="GO:0006032">
    <property type="term" value="P:chitin catabolic process"/>
    <property type="evidence" value="ECO:0007669"/>
    <property type="project" value="InterPro"/>
</dbReference>
<keyword evidence="5" id="KW-1185">Reference proteome</keyword>
<dbReference type="PANTHER" id="PTHR22595">
    <property type="entry name" value="CHITINASE-RELATED"/>
    <property type="match status" value="1"/>
</dbReference>
<dbReference type="Gene3D" id="3.30.20.10">
    <property type="entry name" value="Endochitinase, domain 2"/>
    <property type="match status" value="1"/>
</dbReference>
<dbReference type="Gene3D" id="1.10.530.10">
    <property type="match status" value="1"/>
</dbReference>
<dbReference type="GO" id="GO:0016998">
    <property type="term" value="P:cell wall macromolecule catabolic process"/>
    <property type="evidence" value="ECO:0007669"/>
    <property type="project" value="InterPro"/>
</dbReference>
<dbReference type="InterPro" id="IPR002048">
    <property type="entry name" value="EF_hand_dom"/>
</dbReference>
<dbReference type="InterPro" id="IPR000726">
    <property type="entry name" value="Glyco_hydro_19_cat"/>
</dbReference>
<dbReference type="CDD" id="cd00325">
    <property type="entry name" value="chitinase_GH19"/>
    <property type="match status" value="1"/>
</dbReference>
<name>A0A1D2ND93_ORCCI</name>
<dbReference type="OMA" id="HWCNDNC"/>
<protein>
    <submittedName>
        <fullName evidence="4">Chitinase 4</fullName>
    </submittedName>
</protein>
<dbReference type="PANTHER" id="PTHR22595:SF79">
    <property type="entry name" value="CHITINASE 12"/>
    <property type="match status" value="1"/>
</dbReference>
<feature type="domain" description="EF-hand" evidence="3">
    <location>
        <begin position="1"/>
        <end position="27"/>
    </location>
</feature>
<dbReference type="Pfam" id="PF00182">
    <property type="entry name" value="Glyco_hydro_19"/>
    <property type="match status" value="1"/>
</dbReference>
<dbReference type="Proteomes" id="UP000094527">
    <property type="component" value="Unassembled WGS sequence"/>
</dbReference>
<accession>A0A1D2ND93</accession>
<comment type="caution">
    <text evidence="4">The sequence shown here is derived from an EMBL/GenBank/DDBJ whole genome shotgun (WGS) entry which is preliminary data.</text>
</comment>